<evidence type="ECO:0000256" key="10">
    <source>
        <dbReference type="ARBA" id="ARBA00022801"/>
    </source>
</evidence>
<dbReference type="InterPro" id="IPR003594">
    <property type="entry name" value="HATPase_dom"/>
</dbReference>
<evidence type="ECO:0000256" key="2">
    <source>
        <dbReference type="ARBA" id="ARBA00004236"/>
    </source>
</evidence>
<evidence type="ECO:0000256" key="4">
    <source>
        <dbReference type="ARBA" id="ARBA00013081"/>
    </source>
</evidence>
<sequence length="1207" mass="127706">MTRPDDPRTAAARVFAEGGAFGELLAGIDWAVTPLGPPVSWPGALVDTLRLMLTSEHAMALYWGAEFATLYNQGSTPIVGAKHPWALGRPYKEVFPEVWAHPVSSHFHYVTGTRKPLLVPNELLIMERHGFLEQCYFDSAFQPVLLDDGTVGGVLQILTETTGRVLGERRLRLLSETGTRTAGLPTLDEVARVVAEVAGSYPEEIPFLGLYLASEPGMQRPAASAGLRSAPETGSLSAADGSEAAARLAQVVADGAPATLPAAAFTGGSTAGQHAAATRIPVEEALALPLHGAGQVEGVLVVGLNPCFPPAGTYHDFLEVLASAVAGALSAALAHESAALAHEEQRRRAEALAELDRAKTTFFANVSHEFRTPLTLLLGPLQQALADEDRPERREQLELAERGALRLLKQVNTLLDVARAEAGQMRPALEPVDLAGATAELAGVFRSAFEAAGLTLEVDCPPLPKPVPLDREMWEKIILNLLSNALKFTFTGGARVEMAAAGDRARLTVTDTGTGIPADELPRLFERFHRVRGARSRSHEGSGLGLVLVKDLVEAHGGTVGVDSRLGQGTTVTVDLPFAAAHRPRPAPPTAGAGSPGETPREGGGGRPGRAAAYVDEALGWLAADPDPAAATSASAVARTPQAPATHDAPHGPGPHETDRPHRARLLVVDDNADMRAYLTQLLQPDYDVLLAADGRAAVETALAQPVELVLSDVMMPRMDGFELVRALRADPRTARLPIVLLTARAGEEESVQGRHAGADDYLAKPFSARQLLARVRTGLELSRLREQGLTETRNQLAVLASLAEAGLRLANTLDPDQILQTAGQILLPDFADQISIHLTAAAPAPAQSPPAYIAGAPLLDREALTTAAAHAIDDTTPAPAGSHPVPADPHPVPADPHPVPAGPHPAPAAVLALPLHAHDQTLGALVLVRHTGGYSAVEHKYLENLAHRLALAYDNATRYHNERRLALTLQRALLPHRLPQVPGVRLATQYRASNRGAEVGGDWYDVLALPDGAVGLAIGDVMGHDVEAATVMGQLRSALHSLALEGAGPAQVLTRLDAYLQSLATDRFATCLYAVYDPHRHRLRYAAGGHLPPLLVAADTAYLELPPALPLGLGSIPVDREVAFPPGTSLLLYTDGLVENRALSLDDGLAALRQTCDALPAAARTDPQQITERALELLNTPDRVDDDAALLAATAEPSRRTIASNR</sequence>
<keyword evidence="6" id="KW-0808">Transferase</keyword>
<dbReference type="Pfam" id="PF00512">
    <property type="entry name" value="HisKA"/>
    <property type="match status" value="1"/>
</dbReference>
<dbReference type="EC" id="3.1.3.16" evidence="4"/>
<keyword evidence="14" id="KW-0902">Two-component regulatory system</keyword>
<keyword evidence="10" id="KW-0378">Hydrolase</keyword>
<dbReference type="SUPFAM" id="SSF81606">
    <property type="entry name" value="PP2C-like"/>
    <property type="match status" value="1"/>
</dbReference>
<comment type="catalytic activity">
    <reaction evidence="1">
        <text>ATP + protein L-histidine = ADP + protein N-phospho-L-histidine.</text>
        <dbReference type="EC" id="2.7.13.3"/>
    </reaction>
</comment>
<evidence type="ECO:0000256" key="15">
    <source>
        <dbReference type="ARBA" id="ARBA00023211"/>
    </source>
</evidence>
<evidence type="ECO:0000256" key="13">
    <source>
        <dbReference type="ARBA" id="ARBA00022912"/>
    </source>
</evidence>
<keyword evidence="5 20" id="KW-0597">Phosphoprotein</keyword>
<evidence type="ECO:0000256" key="16">
    <source>
        <dbReference type="ARBA" id="ARBA00047761"/>
    </source>
</evidence>
<evidence type="ECO:0000313" key="24">
    <source>
        <dbReference type="EMBL" id="GGK82718.1"/>
    </source>
</evidence>
<dbReference type="InterPro" id="IPR003661">
    <property type="entry name" value="HisK_dim/P_dom"/>
</dbReference>
<protein>
    <recommendedName>
        <fullName evidence="19">Protein-serine/threonine phosphatase</fullName>
        <ecNumber evidence="3">2.7.13.3</ecNumber>
        <ecNumber evidence="4">3.1.3.16</ecNumber>
    </recommendedName>
    <alternativeName>
        <fullName evidence="18">Serine/threonine-protein kinase</fullName>
    </alternativeName>
</protein>
<keyword evidence="12" id="KW-0460">Magnesium</keyword>
<dbReference type="Pfam" id="PF02518">
    <property type="entry name" value="HATPase_c"/>
    <property type="match status" value="1"/>
</dbReference>
<dbReference type="Gene3D" id="3.30.450.20">
    <property type="entry name" value="PAS domain"/>
    <property type="match status" value="1"/>
</dbReference>
<evidence type="ECO:0000256" key="8">
    <source>
        <dbReference type="ARBA" id="ARBA00022741"/>
    </source>
</evidence>
<evidence type="ECO:0000256" key="11">
    <source>
        <dbReference type="ARBA" id="ARBA00022840"/>
    </source>
</evidence>
<dbReference type="InterPro" id="IPR001789">
    <property type="entry name" value="Sig_transdc_resp-reg_receiver"/>
</dbReference>
<evidence type="ECO:0000256" key="3">
    <source>
        <dbReference type="ARBA" id="ARBA00012438"/>
    </source>
</evidence>
<dbReference type="InterPro" id="IPR001932">
    <property type="entry name" value="PPM-type_phosphatase-like_dom"/>
</dbReference>
<comment type="function">
    <text evidence="17">Primarily acts as an independent SigF regulator that is sensitive to the osmosensory signal, mediating the cross talk of PknD with the SigF regulon. Possesses both phosphatase and kinase activities. The kinase domain functions as a classic anti-sigma factor-like kinase to phosphorylate the anti-anti-sigma factor domain at the canonical regulatory site, and the phosphatase domain antagonizes this activity.</text>
</comment>
<feature type="compositionally biased region" description="Low complexity" evidence="21">
    <location>
        <begin position="875"/>
        <end position="886"/>
    </location>
</feature>
<dbReference type="Pfam" id="PF00072">
    <property type="entry name" value="Response_reg"/>
    <property type="match status" value="1"/>
</dbReference>
<dbReference type="InterPro" id="IPR036457">
    <property type="entry name" value="PPM-type-like_dom_sf"/>
</dbReference>
<dbReference type="PRINTS" id="PR00344">
    <property type="entry name" value="BCTRLSENSOR"/>
</dbReference>
<dbReference type="SMART" id="SM00388">
    <property type="entry name" value="HisKA"/>
    <property type="match status" value="1"/>
</dbReference>
<dbReference type="GO" id="GO:0004722">
    <property type="term" value="F:protein serine/threonine phosphatase activity"/>
    <property type="evidence" value="ECO:0007669"/>
    <property type="project" value="UniProtKB-EC"/>
</dbReference>
<dbReference type="FunFam" id="3.30.565.10:FF:000006">
    <property type="entry name" value="Sensor histidine kinase WalK"/>
    <property type="match status" value="1"/>
</dbReference>
<evidence type="ECO:0000256" key="14">
    <source>
        <dbReference type="ARBA" id="ARBA00023012"/>
    </source>
</evidence>
<dbReference type="SUPFAM" id="SSF55781">
    <property type="entry name" value="GAF domain-like"/>
    <property type="match status" value="2"/>
</dbReference>
<dbReference type="InterPro" id="IPR029016">
    <property type="entry name" value="GAF-like_dom_sf"/>
</dbReference>
<feature type="region of interest" description="Disordered" evidence="21">
    <location>
        <begin position="630"/>
        <end position="661"/>
    </location>
</feature>
<evidence type="ECO:0000256" key="6">
    <source>
        <dbReference type="ARBA" id="ARBA00022679"/>
    </source>
</evidence>
<evidence type="ECO:0000256" key="1">
    <source>
        <dbReference type="ARBA" id="ARBA00000085"/>
    </source>
</evidence>
<keyword evidence="15" id="KW-0464">Manganese</keyword>
<dbReference type="GO" id="GO:0005886">
    <property type="term" value="C:plasma membrane"/>
    <property type="evidence" value="ECO:0007669"/>
    <property type="project" value="UniProtKB-SubCell"/>
</dbReference>
<dbReference type="PROSITE" id="PS50109">
    <property type="entry name" value="HIS_KIN"/>
    <property type="match status" value="1"/>
</dbReference>
<name>A0A917R1U0_9ACTN</name>
<comment type="catalytic activity">
    <reaction evidence="16">
        <text>O-phospho-L-seryl-[protein] + H2O = L-seryl-[protein] + phosphate</text>
        <dbReference type="Rhea" id="RHEA:20629"/>
        <dbReference type="Rhea" id="RHEA-COMP:9863"/>
        <dbReference type="Rhea" id="RHEA-COMP:11604"/>
        <dbReference type="ChEBI" id="CHEBI:15377"/>
        <dbReference type="ChEBI" id="CHEBI:29999"/>
        <dbReference type="ChEBI" id="CHEBI:43474"/>
        <dbReference type="ChEBI" id="CHEBI:83421"/>
        <dbReference type="EC" id="3.1.3.16"/>
    </reaction>
</comment>
<dbReference type="SMART" id="SM00448">
    <property type="entry name" value="REC"/>
    <property type="match status" value="1"/>
</dbReference>
<keyword evidence="25" id="KW-1185">Reference proteome</keyword>
<dbReference type="Gene3D" id="3.30.450.40">
    <property type="match status" value="2"/>
</dbReference>
<dbReference type="GO" id="GO:0046872">
    <property type="term" value="F:metal ion binding"/>
    <property type="evidence" value="ECO:0007669"/>
    <property type="project" value="UniProtKB-KW"/>
</dbReference>
<accession>A0A917R1U0</accession>
<dbReference type="GO" id="GO:0005524">
    <property type="term" value="F:ATP binding"/>
    <property type="evidence" value="ECO:0007669"/>
    <property type="project" value="UniProtKB-KW"/>
</dbReference>
<dbReference type="SUPFAM" id="SSF55874">
    <property type="entry name" value="ATPase domain of HSP90 chaperone/DNA topoisomerase II/histidine kinase"/>
    <property type="match status" value="1"/>
</dbReference>
<evidence type="ECO:0000256" key="21">
    <source>
        <dbReference type="SAM" id="MobiDB-lite"/>
    </source>
</evidence>
<keyword evidence="13" id="KW-0904">Protein phosphatase</keyword>
<comment type="subcellular location">
    <subcellularLocation>
        <location evidence="2">Cell membrane</location>
    </subcellularLocation>
</comment>
<dbReference type="CDD" id="cd00082">
    <property type="entry name" value="HisKA"/>
    <property type="match status" value="1"/>
</dbReference>
<feature type="region of interest" description="Disordered" evidence="21">
    <location>
        <begin position="875"/>
        <end position="903"/>
    </location>
</feature>
<evidence type="ECO:0000256" key="20">
    <source>
        <dbReference type="PROSITE-ProRule" id="PRU00169"/>
    </source>
</evidence>
<dbReference type="PROSITE" id="PS50110">
    <property type="entry name" value="RESPONSE_REGULATORY"/>
    <property type="match status" value="1"/>
</dbReference>
<comment type="caution">
    <text evidence="24">The sequence shown here is derived from an EMBL/GenBank/DDBJ whole genome shotgun (WGS) entry which is preliminary data.</text>
</comment>
<feature type="compositionally biased region" description="Basic and acidic residues" evidence="21">
    <location>
        <begin position="648"/>
        <end position="661"/>
    </location>
</feature>
<dbReference type="EMBL" id="BMPQ01000013">
    <property type="protein sequence ID" value="GGK82718.1"/>
    <property type="molecule type" value="Genomic_DNA"/>
</dbReference>
<dbReference type="InterPro" id="IPR036890">
    <property type="entry name" value="HATPase_C_sf"/>
</dbReference>
<feature type="modified residue" description="4-aspartylphosphate" evidence="20">
    <location>
        <position position="713"/>
    </location>
</feature>
<dbReference type="EC" id="2.7.13.3" evidence="3"/>
<dbReference type="GO" id="GO:0000155">
    <property type="term" value="F:phosphorelay sensor kinase activity"/>
    <property type="evidence" value="ECO:0007669"/>
    <property type="project" value="InterPro"/>
</dbReference>
<dbReference type="SMART" id="SM00331">
    <property type="entry name" value="PP2C_SIG"/>
    <property type="match status" value="1"/>
</dbReference>
<dbReference type="RefSeq" id="WP_189324073.1">
    <property type="nucleotide sequence ID" value="NZ_BMPQ01000013.1"/>
</dbReference>
<dbReference type="InterPro" id="IPR011006">
    <property type="entry name" value="CheY-like_superfamily"/>
</dbReference>
<keyword evidence="7" id="KW-0479">Metal-binding</keyword>
<feature type="domain" description="Response regulatory" evidence="23">
    <location>
        <begin position="665"/>
        <end position="780"/>
    </location>
</feature>
<dbReference type="AlphaFoldDB" id="A0A917R1U0"/>
<feature type="region of interest" description="Disordered" evidence="21">
    <location>
        <begin position="581"/>
        <end position="610"/>
    </location>
</feature>
<reference evidence="24" key="1">
    <citation type="journal article" date="2014" name="Int. J. Syst. Evol. Microbiol.">
        <title>Complete genome sequence of Corynebacterium casei LMG S-19264T (=DSM 44701T), isolated from a smear-ripened cheese.</title>
        <authorList>
            <consortium name="US DOE Joint Genome Institute (JGI-PGF)"/>
            <person name="Walter F."/>
            <person name="Albersmeier A."/>
            <person name="Kalinowski J."/>
            <person name="Ruckert C."/>
        </authorList>
    </citation>
    <scope>NUCLEOTIDE SEQUENCE</scope>
    <source>
        <strain evidence="24">JCM 3035</strain>
    </source>
</reference>
<evidence type="ECO:0000259" key="22">
    <source>
        <dbReference type="PROSITE" id="PS50109"/>
    </source>
</evidence>
<keyword evidence="8" id="KW-0547">Nucleotide-binding</keyword>
<evidence type="ECO:0000256" key="18">
    <source>
        <dbReference type="ARBA" id="ARBA00075117"/>
    </source>
</evidence>
<evidence type="ECO:0000256" key="5">
    <source>
        <dbReference type="ARBA" id="ARBA00022553"/>
    </source>
</evidence>
<dbReference type="Pfam" id="PF07228">
    <property type="entry name" value="SpoIIE"/>
    <property type="match status" value="1"/>
</dbReference>
<evidence type="ECO:0000256" key="9">
    <source>
        <dbReference type="ARBA" id="ARBA00022777"/>
    </source>
</evidence>
<dbReference type="SUPFAM" id="SSF47384">
    <property type="entry name" value="Homodimeric domain of signal transducing histidine kinase"/>
    <property type="match status" value="1"/>
</dbReference>
<evidence type="ECO:0000256" key="17">
    <source>
        <dbReference type="ARBA" id="ARBA00056274"/>
    </source>
</evidence>
<organism evidence="24 25">
    <name type="scientific">Streptomyces flaveus</name>
    <dbReference type="NCBI Taxonomy" id="66370"/>
    <lineage>
        <taxon>Bacteria</taxon>
        <taxon>Bacillati</taxon>
        <taxon>Actinomycetota</taxon>
        <taxon>Actinomycetes</taxon>
        <taxon>Kitasatosporales</taxon>
        <taxon>Streptomycetaceae</taxon>
        <taxon>Streptomyces</taxon>
        <taxon>Streptomyces aurantiacus group</taxon>
    </lineage>
</organism>
<evidence type="ECO:0000256" key="12">
    <source>
        <dbReference type="ARBA" id="ARBA00022842"/>
    </source>
</evidence>
<dbReference type="Gene3D" id="3.30.565.10">
    <property type="entry name" value="Histidine kinase-like ATPase, C-terminal domain"/>
    <property type="match status" value="1"/>
</dbReference>
<dbReference type="PANTHER" id="PTHR43547">
    <property type="entry name" value="TWO-COMPONENT HISTIDINE KINASE"/>
    <property type="match status" value="1"/>
</dbReference>
<dbReference type="Gene3D" id="1.10.287.130">
    <property type="match status" value="1"/>
</dbReference>
<dbReference type="SUPFAM" id="SSF52172">
    <property type="entry name" value="CheY-like"/>
    <property type="match status" value="1"/>
</dbReference>
<evidence type="ECO:0000259" key="23">
    <source>
        <dbReference type="PROSITE" id="PS50110"/>
    </source>
</evidence>
<evidence type="ECO:0000256" key="19">
    <source>
        <dbReference type="ARBA" id="ARBA00081350"/>
    </source>
</evidence>
<dbReference type="InterPro" id="IPR036097">
    <property type="entry name" value="HisK_dim/P_sf"/>
</dbReference>
<dbReference type="SMART" id="SM00387">
    <property type="entry name" value="HATPase_c"/>
    <property type="match status" value="1"/>
</dbReference>
<dbReference type="FunFam" id="3.60.40.10:FF:000005">
    <property type="entry name" value="Serine/threonine protein phosphatase"/>
    <property type="match status" value="1"/>
</dbReference>
<dbReference type="InterPro" id="IPR005467">
    <property type="entry name" value="His_kinase_dom"/>
</dbReference>
<proteinExistence type="predicted"/>
<evidence type="ECO:0000313" key="25">
    <source>
        <dbReference type="Proteomes" id="UP000637788"/>
    </source>
</evidence>
<feature type="compositionally biased region" description="Pro residues" evidence="21">
    <location>
        <begin position="887"/>
        <end position="903"/>
    </location>
</feature>
<dbReference type="Gene3D" id="3.60.40.10">
    <property type="entry name" value="PPM-type phosphatase domain"/>
    <property type="match status" value="1"/>
</dbReference>
<dbReference type="SMART" id="SM00065">
    <property type="entry name" value="GAF"/>
    <property type="match status" value="1"/>
</dbReference>
<dbReference type="PANTHER" id="PTHR43547:SF2">
    <property type="entry name" value="HYBRID SIGNAL TRANSDUCTION HISTIDINE KINASE C"/>
    <property type="match status" value="1"/>
</dbReference>
<dbReference type="InterPro" id="IPR003018">
    <property type="entry name" value="GAF"/>
</dbReference>
<gene>
    <name evidence="24" type="ORF">GCM10010094_49810</name>
</gene>
<feature type="domain" description="Histidine kinase" evidence="22">
    <location>
        <begin position="365"/>
        <end position="580"/>
    </location>
</feature>
<evidence type="ECO:0000256" key="7">
    <source>
        <dbReference type="ARBA" id="ARBA00022723"/>
    </source>
</evidence>
<dbReference type="FunFam" id="1.10.287.130:FF:000045">
    <property type="entry name" value="Two-component system sensor histidine kinase/response regulator"/>
    <property type="match status" value="1"/>
</dbReference>
<keyword evidence="9" id="KW-0418">Kinase</keyword>
<dbReference type="CDD" id="cd16922">
    <property type="entry name" value="HATPase_EvgS-ArcB-TorS-like"/>
    <property type="match status" value="1"/>
</dbReference>
<dbReference type="InterPro" id="IPR004358">
    <property type="entry name" value="Sig_transdc_His_kin-like_C"/>
</dbReference>
<dbReference type="Proteomes" id="UP000637788">
    <property type="component" value="Unassembled WGS sequence"/>
</dbReference>
<dbReference type="Gene3D" id="3.40.50.2300">
    <property type="match status" value="1"/>
</dbReference>
<keyword evidence="11" id="KW-0067">ATP-binding</keyword>
<reference evidence="24" key="2">
    <citation type="submission" date="2020-09" db="EMBL/GenBank/DDBJ databases">
        <authorList>
            <person name="Sun Q."/>
            <person name="Ohkuma M."/>
        </authorList>
    </citation>
    <scope>NUCLEOTIDE SEQUENCE</scope>
    <source>
        <strain evidence="24">JCM 3035</strain>
    </source>
</reference>